<protein>
    <submittedName>
        <fullName evidence="2">1296_t:CDS:1</fullName>
    </submittedName>
</protein>
<evidence type="ECO:0000313" key="2">
    <source>
        <dbReference type="EMBL" id="CAG8658577.1"/>
    </source>
</evidence>
<dbReference type="EMBL" id="CAJVPS010010531">
    <property type="protein sequence ID" value="CAG8658577.1"/>
    <property type="molecule type" value="Genomic_DNA"/>
</dbReference>
<name>A0A9N9E3H2_9GLOM</name>
<keyword evidence="3" id="KW-1185">Reference proteome</keyword>
<feature type="non-terminal residue" evidence="2">
    <location>
        <position position="1"/>
    </location>
</feature>
<evidence type="ECO:0000313" key="3">
    <source>
        <dbReference type="Proteomes" id="UP000789508"/>
    </source>
</evidence>
<feature type="chain" id="PRO_5040353874" evidence="1">
    <location>
        <begin position="28"/>
        <end position="49"/>
    </location>
</feature>
<feature type="signal peptide" evidence="1">
    <location>
        <begin position="1"/>
        <end position="27"/>
    </location>
</feature>
<gene>
    <name evidence="2" type="ORF">ALEPTO_LOCUS10254</name>
</gene>
<dbReference type="Proteomes" id="UP000789508">
    <property type="component" value="Unassembled WGS sequence"/>
</dbReference>
<sequence>MTNFIKVVVSRISVSFALLMLICGAKGQLSGCQGVINVQEQSDLSQLDG</sequence>
<accession>A0A9N9E3H2</accession>
<keyword evidence="1" id="KW-0732">Signal</keyword>
<organism evidence="2 3">
    <name type="scientific">Ambispora leptoticha</name>
    <dbReference type="NCBI Taxonomy" id="144679"/>
    <lineage>
        <taxon>Eukaryota</taxon>
        <taxon>Fungi</taxon>
        <taxon>Fungi incertae sedis</taxon>
        <taxon>Mucoromycota</taxon>
        <taxon>Glomeromycotina</taxon>
        <taxon>Glomeromycetes</taxon>
        <taxon>Archaeosporales</taxon>
        <taxon>Ambisporaceae</taxon>
        <taxon>Ambispora</taxon>
    </lineage>
</organism>
<comment type="caution">
    <text evidence="2">The sequence shown here is derived from an EMBL/GenBank/DDBJ whole genome shotgun (WGS) entry which is preliminary data.</text>
</comment>
<dbReference type="AlphaFoldDB" id="A0A9N9E3H2"/>
<reference evidence="2" key="1">
    <citation type="submission" date="2021-06" db="EMBL/GenBank/DDBJ databases">
        <authorList>
            <person name="Kallberg Y."/>
            <person name="Tangrot J."/>
            <person name="Rosling A."/>
        </authorList>
    </citation>
    <scope>NUCLEOTIDE SEQUENCE</scope>
    <source>
        <strain evidence="2">FL130A</strain>
    </source>
</reference>
<proteinExistence type="predicted"/>
<evidence type="ECO:0000256" key="1">
    <source>
        <dbReference type="SAM" id="SignalP"/>
    </source>
</evidence>